<dbReference type="RefSeq" id="WP_060741755.1">
    <property type="nucleotide sequence ID" value="NZ_CP012831.1"/>
</dbReference>
<dbReference type="InterPro" id="IPR046839">
    <property type="entry name" value="ABC_toxin_N"/>
</dbReference>
<dbReference type="InterPro" id="IPR040840">
    <property type="entry name" value="TcA_TcB_BD"/>
</dbReference>
<feature type="domain" description="Tc toxin complex TcA C-terminal TcB-binding" evidence="1">
    <location>
        <begin position="1321"/>
        <end position="1608"/>
    </location>
</feature>
<dbReference type="InterPro" id="IPR041079">
    <property type="entry name" value="Neuraminidase-like"/>
</dbReference>
<name>A0A0N9W7H0_PSEFL</name>
<protein>
    <recommendedName>
        <fullName evidence="6">Toxin</fullName>
    </recommendedName>
</protein>
<dbReference type="Proteomes" id="UP000059425">
    <property type="component" value="Chromosome"/>
</dbReference>
<proteinExistence type="predicted"/>
<evidence type="ECO:0000313" key="5">
    <source>
        <dbReference type="Proteomes" id="UP000059425"/>
    </source>
</evidence>
<gene>
    <name evidence="4" type="ORF">AO356_23305</name>
</gene>
<organism evidence="4 5">
    <name type="scientific">Pseudomonas fluorescens</name>
    <dbReference type="NCBI Taxonomy" id="294"/>
    <lineage>
        <taxon>Bacteria</taxon>
        <taxon>Pseudomonadati</taxon>
        <taxon>Pseudomonadota</taxon>
        <taxon>Gammaproteobacteria</taxon>
        <taxon>Pseudomonadales</taxon>
        <taxon>Pseudomonadaceae</taxon>
        <taxon>Pseudomonas</taxon>
    </lineage>
</organism>
<evidence type="ECO:0008006" key="6">
    <source>
        <dbReference type="Google" id="ProtNLM"/>
    </source>
</evidence>
<evidence type="ECO:0000259" key="1">
    <source>
        <dbReference type="Pfam" id="PF18276"/>
    </source>
</evidence>
<dbReference type="Pfam" id="PF18413">
    <property type="entry name" value="Neuraminidase"/>
    <property type="match status" value="1"/>
</dbReference>
<reference evidence="5" key="1">
    <citation type="submission" date="2015-09" db="EMBL/GenBank/DDBJ databases">
        <title>Whole genome sequence of Pseudomonas fluorescens FW300-N2C3.</title>
        <authorList>
            <person name="Ray J."/>
            <person name="Melnyk R."/>
            <person name="Deutschbauer A."/>
        </authorList>
    </citation>
    <scope>NUCLEOTIDE SEQUENCE [LARGE SCALE GENOMIC DNA]</scope>
    <source>
        <strain evidence="5">FW300-N2C3</strain>
    </source>
</reference>
<feature type="domain" description="ABC toxin N-terminal" evidence="3">
    <location>
        <begin position="9"/>
        <end position="141"/>
    </location>
</feature>
<evidence type="ECO:0000259" key="2">
    <source>
        <dbReference type="Pfam" id="PF18413"/>
    </source>
</evidence>
<dbReference type="OrthoDB" id="9781691at2"/>
<dbReference type="Pfam" id="PF20220">
    <property type="entry name" value="ABC_toxin_N"/>
    <property type="match status" value="1"/>
</dbReference>
<feature type="domain" description="Neuraminidase-like" evidence="2">
    <location>
        <begin position="171"/>
        <end position="323"/>
    </location>
</feature>
<accession>A0A0N9W7H0</accession>
<dbReference type="EMBL" id="CP012831">
    <property type="protein sequence ID" value="ALI09618.1"/>
    <property type="molecule type" value="Genomic_DNA"/>
</dbReference>
<evidence type="ECO:0000313" key="4">
    <source>
        <dbReference type="EMBL" id="ALI09618.1"/>
    </source>
</evidence>
<sequence length="1610" mass="180630">MTISIEKQLNETLRDIQVAYYLDQVVPHDPVLQQLGLGDKLKTANDLYEFLLLDVQVSQEVETSYVASAIASLQQYINGVLMGMEPGYETKTLADHQIAEWRDQQCQYPLWAANQQLAYYPSIYIDPSLRMKKSKYFLQLENDINQNKIHLDTTQEAVKHYLASFEEVANLTIVNGYITDDDFANGTYYFIGKSRAENRYYWRSVDMSQRSYVSGTNGPKHDYPQPGAWSDWTSADLGISEATVEKTIRPVFFNNRLFVVWVDVLHLAERTEFNKKPPVGNAPPEIETITFNRTELHLNVSYKKYDNSWSAPLCYITATSEADNFPLGEDLNGVLETIAIQDTSTTPDALFIAMYAGYTPSTEIDGSKDTYAFLKTANIDKNFNREFLFPIAGKVSLNQSDPGRKKPHVLKVARIFAHENKDKFQFKLPAFQISLKEVKNSSPLRTEPHWNHENLQSIIADVTSTNVTYDRTKSEVEITSQITSDLTGEKLRLIVIQCIDIGPQTERFRITLIITERIVADEFQILMDGSSIMSLFAPWYFNKSKPYIFNSGIIVLPIPESGIDFLCDNKSGGGLTIPAIENGAKMISLAGKYVRTRAIEKLFEESFLYRLEVTHPDDNAPDHAMLQQRTLYPGLTRSYFQHQLARPKLISAPTPANLVAGSVWLANTNYSTDLPAPNNLSAKIKINPETLLPDWPVEWPENSKVIPFNHGVYVRDGAANGPLLGGGNKHLTVELKLETTSGDTLKAPGMGTRDSPTLGIAEFIDFAGSDIAFSDGSTTVARKPIRMNTLFARTLVEKANIALESLLSWETQQQEEPPLTPPTTNNKMDFNGANGLYFWELFLHLPFMVAHRMNLEQQFDGSEYWLSFIFDTSRKPDSSGRPAYWNVRPLVENESRDLDYASRAPQDPDGIASSNPIHYRKAIYSFSLKNLLDRGDSAYRQLTPDSLAEAKLWYVRVLDLLGPRPDINLIDPWTPITLQTLAASSSQGLRDYERRLAAQDQERRESAEANDGVSLVLFNEPPLELRTFAPDPNVLSVDSEFLRVPMNFKLVELWDTAESRLHNLRNNRTLDGKPLLLPLFAAPLDPRALLAAFGQGGGSGGVGRLIAADTPHYRFSIMFRSASSAVDSLIQFGQTLLSLIERKEQAEFLELQHQQAWEFAEHAIVLQKQAQKIEIESREALEASKKVVEGRRIFYKGLSEEVVSSGEILAGMEHLQGRILEGGAAFSDTIAAGLKLVPSGTSVNAGAMAGTANGAIGGAGVSGIESNAVPEVVAHIARGVAALSHATGEALDRAEGYRRRHQEWMQARDQAVLEIAQIDAQLKVMDEQQEATRLQLLQAEAALEQARVSYAFLSKRFTTPQLYQWLIGQFATFYYQMYDATLSLCLATQASWQYEIADFVTTFIHTGGWNDSYRGLGAGESLKVNLLRMESEYLKRHERKLEITKTVSLRELKDKDPESTINLSWEALQDRLEQDGSVAFELTQVMFDDDYPGHYLRRIKRIGVSLPLLVGPYENIRAELTQTYNKVQLSATVDGVVRENLRASQQIALSSGLSDDGMFALNFDDERYLPFEGTGAVSRWALVFPRSDRQQDALRSLTDIIVHVQYTAKS</sequence>
<evidence type="ECO:0000259" key="3">
    <source>
        <dbReference type="Pfam" id="PF20220"/>
    </source>
</evidence>
<reference evidence="4 5" key="2">
    <citation type="journal article" date="2018" name="Nature">
        <title>Mutant phenotypes for thousands of bacterial genes of unknown function.</title>
        <authorList>
            <person name="Price M.N."/>
            <person name="Wetmore K.M."/>
            <person name="Waters R.J."/>
            <person name="Callaghan M."/>
            <person name="Ray J."/>
            <person name="Liu H."/>
            <person name="Kuehl J.V."/>
            <person name="Melnyk R.A."/>
            <person name="Lamson J.S."/>
            <person name="Suh Y."/>
            <person name="Carlson H.K."/>
            <person name="Esquivel Z."/>
            <person name="Sadeeshkumar H."/>
            <person name="Chakraborty R."/>
            <person name="Zane G.M."/>
            <person name="Rubin B.E."/>
            <person name="Wall J.D."/>
            <person name="Visel A."/>
            <person name="Bristow J."/>
            <person name="Blow M.J."/>
            <person name="Arkin A.P."/>
            <person name="Deutschbauer A.M."/>
        </authorList>
    </citation>
    <scope>NUCLEOTIDE SEQUENCE [LARGE SCALE GENOMIC DNA]</scope>
    <source>
        <strain evidence="4 5">FW300-N2C3</strain>
    </source>
</reference>
<dbReference type="Pfam" id="PF18276">
    <property type="entry name" value="TcA_TcB_BD"/>
    <property type="match status" value="1"/>
</dbReference>